<dbReference type="PROSITE" id="PS50966">
    <property type="entry name" value="ZF_SWIM"/>
    <property type="match status" value="1"/>
</dbReference>
<dbReference type="InterPro" id="IPR011990">
    <property type="entry name" value="TPR-like_helical_dom_sf"/>
</dbReference>
<evidence type="ECO:0000256" key="2">
    <source>
        <dbReference type="SAM" id="MobiDB-lite"/>
    </source>
</evidence>
<dbReference type="EMBL" id="FR746099">
    <property type="protein sequence ID" value="CCC41147.1"/>
    <property type="molecule type" value="Genomic_DNA"/>
</dbReference>
<dbReference type="GeneID" id="12448189"/>
<dbReference type="KEGG" id="hwc:Hqrw_3378"/>
<sequence>MNDDEWPPLTEATIRELARSNSYQRGQSYYEQEAVSDVVRRGDRVRADVEGSQYQPYTITINFDDIGVAHTDCSCPYDHGGICKHRVAVLLTCLRNPERVRAQPPLSDLLADADRETLEELLVEFAAERSDVADWFETRLEPSEIADEVATDESISVNLESIRRQAEHALPKPSQRGHNDAHAEAQRMSGELDELLEQARLAIEAGDGKTALDILEATTEVLVTNRWTGLLPHDVPDLFETIGDLGTLFVEAVLIADLPEEKRADWEQQLREWDESTTFAHLMSGTVLGAAADAVIEGWDNDRVQHALEGDLNHGEFEEDKRSWYAPDVIDVRLRILARQDRPNAYLNFSRAAGADLAHAEMLVGMGRIEEAVEYGIEHLSDPNSLLSLAQTLREHGHTDAAFTVAEHGLTVEEYGKDALAEWLRDRAASAGEDSLALEAAITAFETSPSVSAFEAVEELAADNWETIKTDLLEYLRTEQLGGETAARAAEVFIRENEYDDAITLAKRSGRTSVIEPVVQAVIAERPDWVISTCKAQAEPIVEQGKHDSYETAVRWLRRAGEAAQAAGELEEWREYVETMRDEHYQKYKLRPMLDDLLEEF</sequence>
<organism evidence="4 5">
    <name type="scientific">Haloquadratum walsbyi (strain DSM 16854 / JCM 12705 / C23)</name>
    <dbReference type="NCBI Taxonomy" id="768065"/>
    <lineage>
        <taxon>Archaea</taxon>
        <taxon>Methanobacteriati</taxon>
        <taxon>Methanobacteriota</taxon>
        <taxon>Stenosarchaea group</taxon>
        <taxon>Halobacteria</taxon>
        <taxon>Halobacteriales</taxon>
        <taxon>Haloferacaceae</taxon>
        <taxon>Haloquadratum</taxon>
    </lineage>
</organism>
<dbReference type="Proteomes" id="UP000007954">
    <property type="component" value="Chromosome"/>
</dbReference>
<keyword evidence="1" id="KW-0479">Metal-binding</keyword>
<name>G0LM27_HALWC</name>
<dbReference type="Gene3D" id="1.25.40.10">
    <property type="entry name" value="Tetratricopeptide repeat domain"/>
    <property type="match status" value="1"/>
</dbReference>
<dbReference type="AlphaFoldDB" id="G0LM27"/>
<reference evidence="4 5" key="1">
    <citation type="journal article" date="2011" name="PLoS ONE">
        <title>Haloquadratum walsbyi: limited diversity in a global pond.</title>
        <authorList>
            <person name="Dyall-Smith M."/>
            <person name="Pfeiffer F."/>
            <person name="Klee K."/>
            <person name="Palm P."/>
            <person name="Gross K."/>
            <person name="Schuster S.C."/>
            <person name="Rampp M."/>
            <person name="Oesterhelt D."/>
        </authorList>
    </citation>
    <scope>NUCLEOTIDE SEQUENCE [LARGE SCALE GENOMIC DNA]</scope>
    <source>
        <strain evidence="5">DSM 16854 / JCM 12705 / C23</strain>
    </source>
</reference>
<evidence type="ECO:0000313" key="4">
    <source>
        <dbReference type="EMBL" id="CCC41147.1"/>
    </source>
</evidence>
<dbReference type="PANTHER" id="PTHR22619:SF0">
    <property type="entry name" value="ZINC FINGER SWIM DOMAIN-CONTAINING PROTEIN 6-LIKE PROTEIN"/>
    <property type="match status" value="1"/>
</dbReference>
<dbReference type="Pfam" id="PF04434">
    <property type="entry name" value="SWIM"/>
    <property type="match status" value="1"/>
</dbReference>
<dbReference type="PANTHER" id="PTHR22619">
    <property type="entry name" value="ZINC FINGER SWIM DOMAIN CONTAINING PROTEIN 4, 5, 6"/>
    <property type="match status" value="1"/>
</dbReference>
<dbReference type="HOGENOM" id="CLU_032814_0_0_2"/>
<feature type="region of interest" description="Disordered" evidence="2">
    <location>
        <begin position="167"/>
        <end position="186"/>
    </location>
</feature>
<dbReference type="InterPro" id="IPR007527">
    <property type="entry name" value="Znf_SWIM"/>
</dbReference>
<gene>
    <name evidence="4" type="ordered locus">Hqrw_3378</name>
</gene>
<evidence type="ECO:0000256" key="1">
    <source>
        <dbReference type="PROSITE-ProRule" id="PRU00325"/>
    </source>
</evidence>
<proteinExistence type="predicted"/>
<evidence type="ECO:0000259" key="3">
    <source>
        <dbReference type="PROSITE" id="PS50966"/>
    </source>
</evidence>
<feature type="domain" description="SWIM-type" evidence="3">
    <location>
        <begin position="57"/>
        <end position="94"/>
    </location>
</feature>
<accession>G0LM27</accession>
<protein>
    <submittedName>
        <fullName evidence="4">SWIM zinc finger domain protein</fullName>
    </submittedName>
</protein>
<dbReference type="GO" id="GO:0031462">
    <property type="term" value="C:Cul2-RING ubiquitin ligase complex"/>
    <property type="evidence" value="ECO:0007669"/>
    <property type="project" value="TreeGrafter"/>
</dbReference>
<keyword evidence="1" id="KW-0862">Zinc</keyword>
<dbReference type="RefSeq" id="WP_014556583.1">
    <property type="nucleotide sequence ID" value="NC_017459.1"/>
</dbReference>
<evidence type="ECO:0000313" key="5">
    <source>
        <dbReference type="Proteomes" id="UP000007954"/>
    </source>
</evidence>
<dbReference type="GO" id="GO:0008270">
    <property type="term" value="F:zinc ion binding"/>
    <property type="evidence" value="ECO:0007669"/>
    <property type="project" value="UniProtKB-KW"/>
</dbReference>
<dbReference type="OrthoDB" id="41163at2157"/>
<keyword evidence="1" id="KW-0863">Zinc-finger</keyword>